<dbReference type="PANTHER" id="PTHR30537">
    <property type="entry name" value="HTH-TYPE TRANSCRIPTIONAL REGULATOR"/>
    <property type="match status" value="1"/>
</dbReference>
<dbReference type="Proteomes" id="UP000811844">
    <property type="component" value="Unassembled WGS sequence"/>
</dbReference>
<dbReference type="InterPro" id="IPR005119">
    <property type="entry name" value="LysR_subst-bd"/>
</dbReference>
<keyword evidence="7" id="KW-1185">Reference proteome</keyword>
<dbReference type="SUPFAM" id="SSF46785">
    <property type="entry name" value="Winged helix' DNA-binding domain"/>
    <property type="match status" value="1"/>
</dbReference>
<dbReference type="InterPro" id="IPR036388">
    <property type="entry name" value="WH-like_DNA-bd_sf"/>
</dbReference>
<evidence type="ECO:0000256" key="1">
    <source>
        <dbReference type="ARBA" id="ARBA00009437"/>
    </source>
</evidence>
<evidence type="ECO:0000256" key="2">
    <source>
        <dbReference type="ARBA" id="ARBA00023015"/>
    </source>
</evidence>
<dbReference type="SUPFAM" id="SSF53850">
    <property type="entry name" value="Periplasmic binding protein-like II"/>
    <property type="match status" value="1"/>
</dbReference>
<organism evidence="6 7">
    <name type="scientific">Shewanella intestini</name>
    <dbReference type="NCBI Taxonomy" id="2017544"/>
    <lineage>
        <taxon>Bacteria</taxon>
        <taxon>Pseudomonadati</taxon>
        <taxon>Pseudomonadota</taxon>
        <taxon>Gammaproteobacteria</taxon>
        <taxon>Alteromonadales</taxon>
        <taxon>Shewanellaceae</taxon>
        <taxon>Shewanella</taxon>
    </lineage>
</organism>
<dbReference type="Pfam" id="PF00126">
    <property type="entry name" value="HTH_1"/>
    <property type="match status" value="1"/>
</dbReference>
<dbReference type="PRINTS" id="PR00039">
    <property type="entry name" value="HTHLYSR"/>
</dbReference>
<keyword evidence="3" id="KW-0238">DNA-binding</keyword>
<reference evidence="6 7" key="1">
    <citation type="submission" date="2020-02" db="EMBL/GenBank/DDBJ databases">
        <title>Shewanella WXL01 sp. nov., a marine bacterium isolated from green algae in Luhuitou Fringing Reef (Northern South China Sea).</title>
        <authorList>
            <person name="Wang X."/>
        </authorList>
    </citation>
    <scope>NUCLEOTIDE SEQUENCE [LARGE SCALE GENOMIC DNA]</scope>
    <source>
        <strain evidence="6 7">MCCC 1A01895</strain>
    </source>
</reference>
<dbReference type="InterPro" id="IPR000847">
    <property type="entry name" value="LysR_HTH_N"/>
</dbReference>
<evidence type="ECO:0000313" key="7">
    <source>
        <dbReference type="Proteomes" id="UP000811844"/>
    </source>
</evidence>
<dbReference type="PROSITE" id="PS50931">
    <property type="entry name" value="HTH_LYSR"/>
    <property type="match status" value="1"/>
</dbReference>
<name>A0ABS5I3F4_9GAMM</name>
<protein>
    <submittedName>
        <fullName evidence="6">LysR family transcriptional regulator</fullName>
    </submittedName>
</protein>
<evidence type="ECO:0000259" key="5">
    <source>
        <dbReference type="PROSITE" id="PS50931"/>
    </source>
</evidence>
<gene>
    <name evidence="6" type="ORF">G3R48_11220</name>
</gene>
<dbReference type="Pfam" id="PF03466">
    <property type="entry name" value="LysR_substrate"/>
    <property type="match status" value="1"/>
</dbReference>
<comment type="similarity">
    <text evidence="1">Belongs to the LysR transcriptional regulatory family.</text>
</comment>
<dbReference type="InterPro" id="IPR058163">
    <property type="entry name" value="LysR-type_TF_proteobact-type"/>
</dbReference>
<evidence type="ECO:0000313" key="6">
    <source>
        <dbReference type="EMBL" id="MBR9728546.1"/>
    </source>
</evidence>
<feature type="domain" description="HTH lysR-type" evidence="5">
    <location>
        <begin position="14"/>
        <end position="63"/>
    </location>
</feature>
<dbReference type="InterPro" id="IPR036390">
    <property type="entry name" value="WH_DNA-bd_sf"/>
</dbReference>
<dbReference type="EMBL" id="JAAIKR010000010">
    <property type="protein sequence ID" value="MBR9728546.1"/>
    <property type="molecule type" value="Genomic_DNA"/>
</dbReference>
<dbReference type="Gene3D" id="3.40.190.290">
    <property type="match status" value="1"/>
</dbReference>
<proteinExistence type="inferred from homology"/>
<keyword evidence="4" id="KW-0804">Transcription</keyword>
<sequence>MLREHKKFERLFLFAEVARQLSFTEAANTLGISRGYLSEQIKQLEQELGRPLLIRSTRSVKLTAQGQLVLARMGSIKSSLIDLDRQIRHDHASLSGQIRITAPSLFTQRFLLPICREFNQAYPEVTLSIDCSYKTHDLTQNDYDLALRATNNPPQNMVAKKLYQYRHICCASPHYLKQFGIPTSIEQLQQHQCLTAIEHETWWLNKQPLNIKPQISINDNRMLKTLALQHHGIILVPEYLVDEDIAQGKLVTVLPDVITERFNTYLIHPQLIDQSTRLTTFIQFTKQWIAQHAV</sequence>
<dbReference type="PANTHER" id="PTHR30537:SF5">
    <property type="entry name" value="HTH-TYPE TRANSCRIPTIONAL ACTIVATOR TTDR-RELATED"/>
    <property type="match status" value="1"/>
</dbReference>
<evidence type="ECO:0000256" key="4">
    <source>
        <dbReference type="ARBA" id="ARBA00023163"/>
    </source>
</evidence>
<dbReference type="Gene3D" id="1.10.10.10">
    <property type="entry name" value="Winged helix-like DNA-binding domain superfamily/Winged helix DNA-binding domain"/>
    <property type="match status" value="1"/>
</dbReference>
<keyword evidence="2" id="KW-0805">Transcription regulation</keyword>
<accession>A0ABS5I3F4</accession>
<comment type="caution">
    <text evidence="6">The sequence shown here is derived from an EMBL/GenBank/DDBJ whole genome shotgun (WGS) entry which is preliminary data.</text>
</comment>
<dbReference type="RefSeq" id="WP_153664127.1">
    <property type="nucleotide sequence ID" value="NZ_JAAIKR010000010.1"/>
</dbReference>
<dbReference type="CDD" id="cd08422">
    <property type="entry name" value="PBP2_CrgA_like"/>
    <property type="match status" value="1"/>
</dbReference>
<evidence type="ECO:0000256" key="3">
    <source>
        <dbReference type="ARBA" id="ARBA00023125"/>
    </source>
</evidence>